<accession>A0A645CVU7</accession>
<comment type="caution">
    <text evidence="2">The sequence shown here is derived from an EMBL/GenBank/DDBJ whole genome shotgun (WGS) entry which is preliminary data.</text>
</comment>
<name>A0A645CVU7_9ZZZZ</name>
<dbReference type="EMBL" id="VSSQ01030667">
    <property type="protein sequence ID" value="MPM81280.1"/>
    <property type="molecule type" value="Genomic_DNA"/>
</dbReference>
<sequence>MYLNAVVSILVGKFAREHFQNWRKCICKFLVFFVIGFFFGSQFTGSFETFVGFINVHKTGCFVKQGACSIQFGFHHRYHFVNGWKFDDCFSELAAITDISDGFVVSSLRNAYRLSANAQTSAIHQRHYVFNQAHSAYAYKFCRSVCENQFAGW</sequence>
<proteinExistence type="predicted"/>
<organism evidence="2">
    <name type="scientific">bioreactor metagenome</name>
    <dbReference type="NCBI Taxonomy" id="1076179"/>
    <lineage>
        <taxon>unclassified sequences</taxon>
        <taxon>metagenomes</taxon>
        <taxon>ecological metagenomes</taxon>
    </lineage>
</organism>
<keyword evidence="1" id="KW-0812">Transmembrane</keyword>
<keyword evidence="1" id="KW-1133">Transmembrane helix</keyword>
<gene>
    <name evidence="2" type="ORF">SDC9_128332</name>
</gene>
<dbReference type="AlphaFoldDB" id="A0A645CVU7"/>
<feature type="transmembrane region" description="Helical" evidence="1">
    <location>
        <begin position="25"/>
        <end position="43"/>
    </location>
</feature>
<evidence type="ECO:0000313" key="2">
    <source>
        <dbReference type="EMBL" id="MPM81280.1"/>
    </source>
</evidence>
<reference evidence="2" key="1">
    <citation type="submission" date="2019-08" db="EMBL/GenBank/DDBJ databases">
        <authorList>
            <person name="Kucharzyk K."/>
            <person name="Murdoch R.W."/>
            <person name="Higgins S."/>
            <person name="Loffler F."/>
        </authorList>
    </citation>
    <scope>NUCLEOTIDE SEQUENCE</scope>
</reference>
<protein>
    <submittedName>
        <fullName evidence="2">Uncharacterized protein</fullName>
    </submittedName>
</protein>
<keyword evidence="1" id="KW-0472">Membrane</keyword>
<evidence type="ECO:0000256" key="1">
    <source>
        <dbReference type="SAM" id="Phobius"/>
    </source>
</evidence>